<accession>A0A3L7AQX2</accession>
<dbReference type="Proteomes" id="UP000269438">
    <property type="component" value="Unassembled WGS sequence"/>
</dbReference>
<dbReference type="EMBL" id="RCUY01000009">
    <property type="protein sequence ID" value="RLP82041.1"/>
    <property type="molecule type" value="Genomic_DNA"/>
</dbReference>
<feature type="transmembrane region" description="Helical" evidence="1">
    <location>
        <begin position="42"/>
        <end position="65"/>
    </location>
</feature>
<evidence type="ECO:0000313" key="3">
    <source>
        <dbReference type="Proteomes" id="UP000269438"/>
    </source>
</evidence>
<organism evidence="2 3">
    <name type="scientific">Mycetocola lacteus</name>
    <dbReference type="NCBI Taxonomy" id="76637"/>
    <lineage>
        <taxon>Bacteria</taxon>
        <taxon>Bacillati</taxon>
        <taxon>Actinomycetota</taxon>
        <taxon>Actinomycetes</taxon>
        <taxon>Micrococcales</taxon>
        <taxon>Microbacteriaceae</taxon>
        <taxon>Mycetocola</taxon>
    </lineage>
</organism>
<evidence type="ECO:0000256" key="1">
    <source>
        <dbReference type="SAM" id="Phobius"/>
    </source>
</evidence>
<proteinExistence type="predicted"/>
<keyword evidence="1" id="KW-0812">Transmembrane</keyword>
<protein>
    <submittedName>
        <fullName evidence="2">Uncharacterized protein</fullName>
    </submittedName>
</protein>
<name>A0A3L7AQX2_9MICO</name>
<comment type="caution">
    <text evidence="2">The sequence shown here is derived from an EMBL/GenBank/DDBJ whole genome shotgun (WGS) entry which is preliminary data.</text>
</comment>
<reference evidence="2 3" key="1">
    <citation type="submission" date="2018-10" db="EMBL/GenBank/DDBJ databases">
        <authorList>
            <person name="Li J."/>
        </authorList>
    </citation>
    <scope>NUCLEOTIDE SEQUENCE [LARGE SCALE GENOMIC DNA]</scope>
    <source>
        <strain evidence="2 3">JCM 11654</strain>
    </source>
</reference>
<evidence type="ECO:0000313" key="2">
    <source>
        <dbReference type="EMBL" id="RLP82041.1"/>
    </source>
</evidence>
<keyword evidence="1" id="KW-1133">Transmembrane helix</keyword>
<sequence length="72" mass="7961">MVLKMALVRLNLEQALAPLAEGAAKKTRRGLRFRAVRMFARYRAAVVTVTGLVVVSGVLALMLVVGRVRIRR</sequence>
<dbReference type="AlphaFoldDB" id="A0A3L7AQX2"/>
<keyword evidence="1" id="KW-0472">Membrane</keyword>
<keyword evidence="3" id="KW-1185">Reference proteome</keyword>
<gene>
    <name evidence="2" type="ORF">D9V34_09465</name>
</gene>